<name>A0AAD5S9Y6_9FUNG</name>
<sequence length="124" mass="14707">MLCWSFPKTLAVNAAKDSQSNDKPATTFKGRLEKAICTSWRDATFQNREYARVAERLKRTKGPKATFLRLYAYYLRGEKEEEEKYTWQETPLEDGQWFNMELQDIERELEKGCHKDAFCLYLYA</sequence>
<evidence type="ECO:0000313" key="2">
    <source>
        <dbReference type="EMBL" id="KAJ3047887.1"/>
    </source>
</evidence>
<dbReference type="EMBL" id="JADGJD010000883">
    <property type="protein sequence ID" value="KAJ3047887.1"/>
    <property type="molecule type" value="Genomic_DNA"/>
</dbReference>
<evidence type="ECO:0000313" key="3">
    <source>
        <dbReference type="Proteomes" id="UP001212841"/>
    </source>
</evidence>
<organism evidence="2 3">
    <name type="scientific">Rhizophlyctis rosea</name>
    <dbReference type="NCBI Taxonomy" id="64517"/>
    <lineage>
        <taxon>Eukaryota</taxon>
        <taxon>Fungi</taxon>
        <taxon>Fungi incertae sedis</taxon>
        <taxon>Chytridiomycota</taxon>
        <taxon>Chytridiomycota incertae sedis</taxon>
        <taxon>Chytridiomycetes</taxon>
        <taxon>Rhizophlyctidales</taxon>
        <taxon>Rhizophlyctidaceae</taxon>
        <taxon>Rhizophlyctis</taxon>
    </lineage>
</organism>
<dbReference type="Gene3D" id="1.25.40.10">
    <property type="entry name" value="Tetratricopeptide repeat domain"/>
    <property type="match status" value="1"/>
</dbReference>
<evidence type="ECO:0000259" key="1">
    <source>
        <dbReference type="Pfam" id="PF04049"/>
    </source>
</evidence>
<proteinExistence type="predicted"/>
<protein>
    <submittedName>
        <fullName evidence="2">Anaphase-promoting complex subunit 23</fullName>
    </submittedName>
</protein>
<dbReference type="InterPro" id="IPR011990">
    <property type="entry name" value="TPR-like_helical_dom_sf"/>
</dbReference>
<gene>
    <name evidence="2" type="primary">CDC23_2</name>
    <name evidence="2" type="ORF">HK097_011082</name>
</gene>
<dbReference type="Pfam" id="PF04049">
    <property type="entry name" value="ANAPC8"/>
    <property type="match status" value="1"/>
</dbReference>
<comment type="caution">
    <text evidence="2">The sequence shown here is derived from an EMBL/GenBank/DDBJ whole genome shotgun (WGS) entry which is preliminary data.</text>
</comment>
<accession>A0AAD5S9Y6</accession>
<dbReference type="InterPro" id="IPR007192">
    <property type="entry name" value="APC8"/>
</dbReference>
<dbReference type="AlphaFoldDB" id="A0AAD5S9Y6"/>
<dbReference type="GO" id="GO:0005680">
    <property type="term" value="C:anaphase-promoting complex"/>
    <property type="evidence" value="ECO:0007669"/>
    <property type="project" value="InterPro"/>
</dbReference>
<feature type="domain" description="Cdc23" evidence="1">
    <location>
        <begin position="44"/>
        <end position="123"/>
    </location>
</feature>
<keyword evidence="3" id="KW-1185">Reference proteome</keyword>
<dbReference type="Proteomes" id="UP001212841">
    <property type="component" value="Unassembled WGS sequence"/>
</dbReference>
<reference evidence="2" key="1">
    <citation type="submission" date="2020-05" db="EMBL/GenBank/DDBJ databases">
        <title>Phylogenomic resolution of chytrid fungi.</title>
        <authorList>
            <person name="Stajich J.E."/>
            <person name="Amses K."/>
            <person name="Simmons R."/>
            <person name="Seto K."/>
            <person name="Myers J."/>
            <person name="Bonds A."/>
            <person name="Quandt C.A."/>
            <person name="Barry K."/>
            <person name="Liu P."/>
            <person name="Grigoriev I."/>
            <person name="Longcore J.E."/>
            <person name="James T.Y."/>
        </authorList>
    </citation>
    <scope>NUCLEOTIDE SEQUENCE</scope>
    <source>
        <strain evidence="2">JEL0318</strain>
    </source>
</reference>